<evidence type="ECO:0000256" key="6">
    <source>
        <dbReference type="ARBA" id="ARBA00022801"/>
    </source>
</evidence>
<evidence type="ECO:0000313" key="8">
    <source>
        <dbReference type="EMBL" id="MDH8679597.1"/>
    </source>
</evidence>
<keyword evidence="7" id="KW-0472">Membrane</keyword>
<dbReference type="InterPro" id="IPR001887">
    <property type="entry name" value="Barnase"/>
</dbReference>
<comment type="similarity">
    <text evidence="2">Belongs to the ribonuclease N1/T1 family.</text>
</comment>
<evidence type="ECO:0000256" key="5">
    <source>
        <dbReference type="ARBA" id="ARBA00022722"/>
    </source>
</evidence>
<protein>
    <recommendedName>
        <fullName evidence="3">Ribonuclease</fullName>
    </recommendedName>
</protein>
<keyword evidence="5" id="KW-0540">Nuclease</keyword>
<evidence type="ECO:0000256" key="4">
    <source>
        <dbReference type="ARBA" id="ARBA00022525"/>
    </source>
</evidence>
<dbReference type="InterPro" id="IPR000026">
    <property type="entry name" value="N1-like"/>
</dbReference>
<keyword evidence="7" id="KW-1133">Transmembrane helix</keyword>
<evidence type="ECO:0000313" key="9">
    <source>
        <dbReference type="Proteomes" id="UP001158045"/>
    </source>
</evidence>
<dbReference type="RefSeq" id="WP_281095493.1">
    <property type="nucleotide sequence ID" value="NZ_JARYZI010000013.1"/>
</dbReference>
<dbReference type="InterPro" id="IPR016191">
    <property type="entry name" value="Ribonuclease/ribotoxin"/>
</dbReference>
<evidence type="ECO:0000256" key="1">
    <source>
        <dbReference type="ARBA" id="ARBA00004613"/>
    </source>
</evidence>
<evidence type="ECO:0000256" key="3">
    <source>
        <dbReference type="ARBA" id="ARBA00022214"/>
    </source>
</evidence>
<keyword evidence="7" id="KW-0812">Transmembrane</keyword>
<dbReference type="PRINTS" id="PR00117">
    <property type="entry name" value="BARNASE"/>
</dbReference>
<accession>A0ABT6NGM9</accession>
<dbReference type="EMBL" id="JARYZI010000013">
    <property type="protein sequence ID" value="MDH8679597.1"/>
    <property type="molecule type" value="Genomic_DNA"/>
</dbReference>
<comment type="caution">
    <text evidence="8">The sequence shown here is derived from an EMBL/GenBank/DDBJ whole genome shotgun (WGS) entry which is preliminary data.</text>
</comment>
<feature type="transmembrane region" description="Helical" evidence="7">
    <location>
        <begin position="12"/>
        <end position="30"/>
    </location>
</feature>
<dbReference type="SUPFAM" id="SSF53933">
    <property type="entry name" value="Microbial ribonucleases"/>
    <property type="match status" value="1"/>
</dbReference>
<keyword evidence="6" id="KW-0378">Hydrolase</keyword>
<dbReference type="Proteomes" id="UP001158045">
    <property type="component" value="Unassembled WGS sequence"/>
</dbReference>
<organism evidence="8 9">
    <name type="scientific">Fusibacter bizertensis</name>
    <dbReference type="NCBI Taxonomy" id="1488331"/>
    <lineage>
        <taxon>Bacteria</taxon>
        <taxon>Bacillati</taxon>
        <taxon>Bacillota</taxon>
        <taxon>Clostridia</taxon>
        <taxon>Eubacteriales</taxon>
        <taxon>Eubacteriales Family XII. Incertae Sedis</taxon>
        <taxon>Fusibacter</taxon>
    </lineage>
</organism>
<evidence type="ECO:0000256" key="7">
    <source>
        <dbReference type="SAM" id="Phobius"/>
    </source>
</evidence>
<proteinExistence type="inferred from homology"/>
<dbReference type="Pfam" id="PF00545">
    <property type="entry name" value="Ribonuclease"/>
    <property type="match status" value="1"/>
</dbReference>
<sequence>MNKRSTRYNGMLPVVILLVVIMIFGIKIIGELTNSNDIYANLNVTTLETEIDTTSKAIIESASEGFTETVTQVMTEVQTEAPTKAPTEATTQAVDETTIDESSYYYTANDVALYLYTFGHLPPNYITKNQAKEMGWVADKGNLWDVAKGMVIGGDYFGNYEDKLAEATGRKYYECDVNYEGGYRNAYRIVFSNDGLIYYTKDHYETFTRLY</sequence>
<name>A0ABT6NGM9_9FIRM</name>
<comment type="subcellular location">
    <subcellularLocation>
        <location evidence="1">Secreted</location>
    </subcellularLocation>
</comment>
<evidence type="ECO:0000256" key="2">
    <source>
        <dbReference type="ARBA" id="ARBA00009006"/>
    </source>
</evidence>
<keyword evidence="9" id="KW-1185">Reference proteome</keyword>
<dbReference type="Gene3D" id="3.10.450.30">
    <property type="entry name" value="Microbial ribonucleases"/>
    <property type="match status" value="1"/>
</dbReference>
<keyword evidence="4" id="KW-0964">Secreted</keyword>
<gene>
    <name evidence="8" type="ORF">QE109_15665</name>
</gene>
<reference evidence="8 9" key="1">
    <citation type="submission" date="2023-04" db="EMBL/GenBank/DDBJ databases">
        <title>Fusibacter bizertensis strain WBS, isolated from littoral bottom sediments of the Arctic seas - biochemical and genomic analysis.</title>
        <authorList>
            <person name="Brioukhanov A.L."/>
        </authorList>
    </citation>
    <scope>NUCLEOTIDE SEQUENCE [LARGE SCALE GENOMIC DNA]</scope>
    <source>
        <strain evidence="8 9">WBS</strain>
    </source>
</reference>